<accession>A0ABV3Q5U7</accession>
<protein>
    <submittedName>
        <fullName evidence="1">Aspartyl-phosphate phosphatase Spo0E family protein</fullName>
    </submittedName>
</protein>
<dbReference type="RefSeq" id="WP_367779990.1">
    <property type="nucleotide sequence ID" value="NZ_JBFMIA010000011.1"/>
</dbReference>
<proteinExistence type="predicted"/>
<evidence type="ECO:0000313" key="2">
    <source>
        <dbReference type="Proteomes" id="UP001556040"/>
    </source>
</evidence>
<dbReference type="InterPro" id="IPR053028">
    <property type="entry name" value="Spo0E-like_phosphatase"/>
</dbReference>
<dbReference type="InterPro" id="IPR036638">
    <property type="entry name" value="HLH_DNA-bd_sf"/>
</dbReference>
<reference evidence="1 2" key="1">
    <citation type="journal article" date="1979" name="Int. J. Syst. Evol. Microbiol.">
        <title>Bacillus globisporus subsp. marinus subsp. nov.</title>
        <authorList>
            <person name="Liu H."/>
        </authorList>
    </citation>
    <scope>NUCLEOTIDE SEQUENCE [LARGE SCALE GENOMIC DNA]</scope>
    <source>
        <strain evidence="1 2">DSM 1297</strain>
    </source>
</reference>
<organism evidence="1 2">
    <name type="scientific">Jeotgalibacillus marinus</name>
    <dbReference type="NCBI Taxonomy" id="86667"/>
    <lineage>
        <taxon>Bacteria</taxon>
        <taxon>Bacillati</taxon>
        <taxon>Bacillota</taxon>
        <taxon>Bacilli</taxon>
        <taxon>Bacillales</taxon>
        <taxon>Caryophanaceae</taxon>
        <taxon>Jeotgalibacillus</taxon>
    </lineage>
</organism>
<dbReference type="SUPFAM" id="SSF140500">
    <property type="entry name" value="BAS1536-like"/>
    <property type="match status" value="1"/>
</dbReference>
<dbReference type="PANTHER" id="PTHR41263">
    <property type="entry name" value="ASPARTYL-PHOSPHATE PHOSPHATASE YISI"/>
    <property type="match status" value="1"/>
</dbReference>
<dbReference type="Proteomes" id="UP001556040">
    <property type="component" value="Unassembled WGS sequence"/>
</dbReference>
<keyword evidence="2" id="KW-1185">Reference proteome</keyword>
<dbReference type="Pfam" id="PF09388">
    <property type="entry name" value="SpoOE-like"/>
    <property type="match status" value="1"/>
</dbReference>
<dbReference type="Gene3D" id="4.10.280.10">
    <property type="entry name" value="Helix-loop-helix DNA-binding domain"/>
    <property type="match status" value="1"/>
</dbReference>
<name>A0ABV3Q5U7_9BACL</name>
<dbReference type="InterPro" id="IPR018540">
    <property type="entry name" value="Spo0E-like"/>
</dbReference>
<gene>
    <name evidence="1" type="ORF">AB1471_11915</name>
</gene>
<dbReference type="InterPro" id="IPR037208">
    <property type="entry name" value="Spo0E-like_sf"/>
</dbReference>
<dbReference type="EMBL" id="JBFMIA010000011">
    <property type="protein sequence ID" value="MEW9502498.1"/>
    <property type="molecule type" value="Genomic_DNA"/>
</dbReference>
<evidence type="ECO:0000313" key="1">
    <source>
        <dbReference type="EMBL" id="MEW9502498.1"/>
    </source>
</evidence>
<dbReference type="PANTHER" id="PTHR41263:SF1">
    <property type="entry name" value="ASPARTYL-PHOSPHATE PHOSPHATASE YISI"/>
    <property type="match status" value="1"/>
</dbReference>
<sequence>MADQCGLLNQIEKKRQVLIYVVAKEGLASQLAIQYSQELDDLLNRYDRLYTQDLPNLSSTYMKA</sequence>
<comment type="caution">
    <text evidence="1">The sequence shown here is derived from an EMBL/GenBank/DDBJ whole genome shotgun (WGS) entry which is preliminary data.</text>
</comment>